<evidence type="ECO:0000256" key="3">
    <source>
        <dbReference type="ARBA" id="ARBA00012438"/>
    </source>
</evidence>
<dbReference type="GO" id="GO:0005886">
    <property type="term" value="C:plasma membrane"/>
    <property type="evidence" value="ECO:0007669"/>
    <property type="project" value="TreeGrafter"/>
</dbReference>
<dbReference type="InterPro" id="IPR003594">
    <property type="entry name" value="HATPase_dom"/>
</dbReference>
<dbReference type="FunFam" id="1.10.287.130:FF:000004">
    <property type="entry name" value="Ethylene receptor 1"/>
    <property type="match status" value="1"/>
</dbReference>
<keyword evidence="7" id="KW-0547">Nucleotide-binding</keyword>
<evidence type="ECO:0000256" key="6">
    <source>
        <dbReference type="ARBA" id="ARBA00022692"/>
    </source>
</evidence>
<evidence type="ECO:0000256" key="5">
    <source>
        <dbReference type="ARBA" id="ARBA00022679"/>
    </source>
</evidence>
<dbReference type="SMART" id="SM00388">
    <property type="entry name" value="HisKA"/>
    <property type="match status" value="1"/>
</dbReference>
<keyword evidence="11" id="KW-0902">Two-component regulatory system</keyword>
<dbReference type="InterPro" id="IPR036890">
    <property type="entry name" value="HATPase_C_sf"/>
</dbReference>
<dbReference type="InterPro" id="IPR003661">
    <property type="entry name" value="HisK_dim/P_dom"/>
</dbReference>
<keyword evidence="9" id="KW-0067">ATP-binding</keyword>
<sequence length="353" mass="39762">MFDSNITLSDTSLAEELALLEQKKHSDQKRMLWAGLFSCILLYSLDAIIDSFVFEKEEFLETLLFDVSAFELYFRGALVLVYLSTVFFYWRAQNRLYHTQAELIQAKHKAERISQFKSSFVSNMSHEIRTPLNGMLGMAQLLSMGNLEKDQEDMVETIINSGFSLVKVLNDILDLGRLEASKMEVHLGPLHLNELFDQISKLYIGSAQIQNTELVTGIDPKIPRELVGDDYLIKEILGNLVGNAIKFTQKGKIRLSAQHIKNDETTQTVRFEVSDTGIGINSEHLDHIFEAFRQADASTTRRFGGSGLGLTLCAEFAKLMGSKIEVYSQLDSGSRFWFDLTLSLPPSPNKLGA</sequence>
<feature type="domain" description="Histidine kinase" evidence="14">
    <location>
        <begin position="123"/>
        <end position="344"/>
    </location>
</feature>
<gene>
    <name evidence="15" type="ORF">A2527_10785</name>
</gene>
<dbReference type="SUPFAM" id="SSF55874">
    <property type="entry name" value="ATPase domain of HSP90 chaperone/DNA topoisomerase II/histidine kinase"/>
    <property type="match status" value="1"/>
</dbReference>
<dbReference type="Pfam" id="PF02518">
    <property type="entry name" value="HATPase_c"/>
    <property type="match status" value="1"/>
</dbReference>
<evidence type="ECO:0000256" key="12">
    <source>
        <dbReference type="ARBA" id="ARBA00023136"/>
    </source>
</evidence>
<comment type="caution">
    <text evidence="15">The sequence shown here is derived from an EMBL/GenBank/DDBJ whole genome shotgun (WGS) entry which is preliminary data.</text>
</comment>
<keyword evidence="4" id="KW-0597">Phosphoprotein</keyword>
<dbReference type="EC" id="2.7.13.3" evidence="3"/>
<dbReference type="PANTHER" id="PTHR43047:SF66">
    <property type="entry name" value="HISKA"/>
    <property type="match status" value="1"/>
</dbReference>
<keyword evidence="5" id="KW-0808">Transferase</keyword>
<dbReference type="GO" id="GO:0009927">
    <property type="term" value="F:histidine phosphotransfer kinase activity"/>
    <property type="evidence" value="ECO:0007669"/>
    <property type="project" value="TreeGrafter"/>
</dbReference>
<dbReference type="InterPro" id="IPR005467">
    <property type="entry name" value="His_kinase_dom"/>
</dbReference>
<dbReference type="GO" id="GO:0005524">
    <property type="term" value="F:ATP binding"/>
    <property type="evidence" value="ECO:0007669"/>
    <property type="project" value="UniProtKB-KW"/>
</dbReference>
<feature type="transmembrane region" description="Helical" evidence="13">
    <location>
        <begin position="31"/>
        <end position="52"/>
    </location>
</feature>
<accession>A0A1F6GGC4</accession>
<evidence type="ECO:0000256" key="13">
    <source>
        <dbReference type="SAM" id="Phobius"/>
    </source>
</evidence>
<dbReference type="Proteomes" id="UP000178449">
    <property type="component" value="Unassembled WGS sequence"/>
</dbReference>
<keyword evidence="6 13" id="KW-0812">Transmembrane</keyword>
<organism evidence="15 16">
    <name type="scientific">Candidatus Lambdaproteobacteria bacterium RIFOXYD2_FULL_50_16</name>
    <dbReference type="NCBI Taxonomy" id="1817772"/>
    <lineage>
        <taxon>Bacteria</taxon>
        <taxon>Pseudomonadati</taxon>
        <taxon>Pseudomonadota</taxon>
        <taxon>Candidatus Lambdaproteobacteria</taxon>
    </lineage>
</organism>
<keyword evidence="8" id="KW-0418">Kinase</keyword>
<keyword evidence="12 13" id="KW-0472">Membrane</keyword>
<dbReference type="SMART" id="SM00387">
    <property type="entry name" value="HATPase_c"/>
    <property type="match status" value="1"/>
</dbReference>
<dbReference type="PRINTS" id="PR00344">
    <property type="entry name" value="BCTRLSENSOR"/>
</dbReference>
<dbReference type="InterPro" id="IPR036097">
    <property type="entry name" value="HisK_dim/P_sf"/>
</dbReference>
<dbReference type="CDD" id="cd00082">
    <property type="entry name" value="HisKA"/>
    <property type="match status" value="1"/>
</dbReference>
<evidence type="ECO:0000313" key="16">
    <source>
        <dbReference type="Proteomes" id="UP000178449"/>
    </source>
</evidence>
<evidence type="ECO:0000256" key="4">
    <source>
        <dbReference type="ARBA" id="ARBA00022553"/>
    </source>
</evidence>
<evidence type="ECO:0000256" key="2">
    <source>
        <dbReference type="ARBA" id="ARBA00004370"/>
    </source>
</evidence>
<dbReference type="Pfam" id="PF00512">
    <property type="entry name" value="HisKA"/>
    <property type="match status" value="1"/>
</dbReference>
<dbReference type="PROSITE" id="PS50109">
    <property type="entry name" value="HIS_KIN"/>
    <property type="match status" value="1"/>
</dbReference>
<feature type="transmembrane region" description="Helical" evidence="13">
    <location>
        <begin position="72"/>
        <end position="90"/>
    </location>
</feature>
<evidence type="ECO:0000256" key="8">
    <source>
        <dbReference type="ARBA" id="ARBA00022777"/>
    </source>
</evidence>
<dbReference type="PANTHER" id="PTHR43047">
    <property type="entry name" value="TWO-COMPONENT HISTIDINE PROTEIN KINASE"/>
    <property type="match status" value="1"/>
</dbReference>
<dbReference type="CDD" id="cd16922">
    <property type="entry name" value="HATPase_EvgS-ArcB-TorS-like"/>
    <property type="match status" value="1"/>
</dbReference>
<comment type="subcellular location">
    <subcellularLocation>
        <location evidence="2">Membrane</location>
    </subcellularLocation>
</comment>
<name>A0A1F6GGC4_9PROT</name>
<dbReference type="InterPro" id="IPR004358">
    <property type="entry name" value="Sig_transdc_His_kin-like_C"/>
</dbReference>
<evidence type="ECO:0000313" key="15">
    <source>
        <dbReference type="EMBL" id="OGG97145.1"/>
    </source>
</evidence>
<evidence type="ECO:0000256" key="11">
    <source>
        <dbReference type="ARBA" id="ARBA00023012"/>
    </source>
</evidence>
<evidence type="ECO:0000256" key="1">
    <source>
        <dbReference type="ARBA" id="ARBA00000085"/>
    </source>
</evidence>
<dbReference type="STRING" id="1817772.A2527_10785"/>
<dbReference type="SUPFAM" id="SSF47384">
    <property type="entry name" value="Homodimeric domain of signal transducing histidine kinase"/>
    <property type="match status" value="1"/>
</dbReference>
<dbReference type="AlphaFoldDB" id="A0A1F6GGC4"/>
<keyword evidence="10 13" id="KW-1133">Transmembrane helix</keyword>
<proteinExistence type="predicted"/>
<evidence type="ECO:0000256" key="9">
    <source>
        <dbReference type="ARBA" id="ARBA00022840"/>
    </source>
</evidence>
<comment type="catalytic activity">
    <reaction evidence="1">
        <text>ATP + protein L-histidine = ADP + protein N-phospho-L-histidine.</text>
        <dbReference type="EC" id="2.7.13.3"/>
    </reaction>
</comment>
<evidence type="ECO:0000259" key="14">
    <source>
        <dbReference type="PROSITE" id="PS50109"/>
    </source>
</evidence>
<dbReference type="Gene3D" id="3.30.565.10">
    <property type="entry name" value="Histidine kinase-like ATPase, C-terminal domain"/>
    <property type="match status" value="1"/>
</dbReference>
<evidence type="ECO:0000256" key="7">
    <source>
        <dbReference type="ARBA" id="ARBA00022741"/>
    </source>
</evidence>
<dbReference type="FunFam" id="3.30.565.10:FF:000010">
    <property type="entry name" value="Sensor histidine kinase RcsC"/>
    <property type="match status" value="1"/>
</dbReference>
<dbReference type="GO" id="GO:0000155">
    <property type="term" value="F:phosphorelay sensor kinase activity"/>
    <property type="evidence" value="ECO:0007669"/>
    <property type="project" value="InterPro"/>
</dbReference>
<protein>
    <recommendedName>
        <fullName evidence="3">histidine kinase</fullName>
        <ecNumber evidence="3">2.7.13.3</ecNumber>
    </recommendedName>
</protein>
<dbReference type="EMBL" id="MFNE01000004">
    <property type="protein sequence ID" value="OGG97145.1"/>
    <property type="molecule type" value="Genomic_DNA"/>
</dbReference>
<evidence type="ECO:0000256" key="10">
    <source>
        <dbReference type="ARBA" id="ARBA00022989"/>
    </source>
</evidence>
<dbReference type="Gene3D" id="1.10.287.130">
    <property type="match status" value="1"/>
</dbReference>
<reference evidence="15 16" key="1">
    <citation type="journal article" date="2016" name="Nat. Commun.">
        <title>Thousands of microbial genomes shed light on interconnected biogeochemical processes in an aquifer system.</title>
        <authorList>
            <person name="Anantharaman K."/>
            <person name="Brown C.T."/>
            <person name="Hug L.A."/>
            <person name="Sharon I."/>
            <person name="Castelle C.J."/>
            <person name="Probst A.J."/>
            <person name="Thomas B.C."/>
            <person name="Singh A."/>
            <person name="Wilkins M.J."/>
            <person name="Karaoz U."/>
            <person name="Brodie E.L."/>
            <person name="Williams K.H."/>
            <person name="Hubbard S.S."/>
            <person name="Banfield J.F."/>
        </authorList>
    </citation>
    <scope>NUCLEOTIDE SEQUENCE [LARGE SCALE GENOMIC DNA]</scope>
</reference>